<proteinExistence type="inferred from homology"/>
<dbReference type="RefSeq" id="WP_187466880.1">
    <property type="nucleotide sequence ID" value="NZ_JACSIT010000104.1"/>
</dbReference>
<dbReference type="InterPro" id="IPR000845">
    <property type="entry name" value="Nucleoside_phosphorylase_d"/>
</dbReference>
<reference evidence="7" key="1">
    <citation type="submission" date="2020-08" db="EMBL/GenBank/DDBJ databases">
        <title>Lewinella bacteria from marine environments.</title>
        <authorList>
            <person name="Zhong Y."/>
        </authorList>
    </citation>
    <scope>NUCLEOTIDE SEQUENCE</scope>
    <source>
        <strain evidence="7">KCTC 42187</strain>
    </source>
</reference>
<protein>
    <recommendedName>
        <fullName evidence="5">Purine nucleoside phosphorylase</fullName>
        <ecNumber evidence="5">2.4.2.1</ecNumber>
    </recommendedName>
    <alternativeName>
        <fullName evidence="5">Inosine-guanosine phosphorylase</fullName>
    </alternativeName>
</protein>
<comment type="similarity">
    <text evidence="2 5">Belongs to the PNP/MTAP phosphorylase family.</text>
</comment>
<comment type="caution">
    <text evidence="7">The sequence shown here is derived from an EMBL/GenBank/DDBJ whole genome shotgun (WGS) entry which is preliminary data.</text>
</comment>
<dbReference type="Proteomes" id="UP000650081">
    <property type="component" value="Unassembled WGS sequence"/>
</dbReference>
<dbReference type="CDD" id="cd09009">
    <property type="entry name" value="PNP-EcPNPII_like"/>
    <property type="match status" value="1"/>
</dbReference>
<keyword evidence="3 5" id="KW-0328">Glycosyltransferase</keyword>
<name>A0A923T7R6_9BACT</name>
<evidence type="ECO:0000259" key="6">
    <source>
        <dbReference type="Pfam" id="PF01048"/>
    </source>
</evidence>
<dbReference type="AlphaFoldDB" id="A0A923T7R6"/>
<dbReference type="InterPro" id="IPR018099">
    <property type="entry name" value="Purine_phosphorylase-2_CS"/>
</dbReference>
<dbReference type="GO" id="GO:0009116">
    <property type="term" value="P:nucleoside metabolic process"/>
    <property type="evidence" value="ECO:0007669"/>
    <property type="project" value="InterPro"/>
</dbReference>
<dbReference type="Gene3D" id="3.40.50.1580">
    <property type="entry name" value="Nucleoside phosphorylase domain"/>
    <property type="match status" value="1"/>
</dbReference>
<dbReference type="GO" id="GO:0004731">
    <property type="term" value="F:purine-nucleoside phosphorylase activity"/>
    <property type="evidence" value="ECO:0007669"/>
    <property type="project" value="UniProtKB-EC"/>
</dbReference>
<evidence type="ECO:0000256" key="1">
    <source>
        <dbReference type="ARBA" id="ARBA00005058"/>
    </source>
</evidence>
<dbReference type="InterPro" id="IPR035994">
    <property type="entry name" value="Nucleoside_phosphorylase_sf"/>
</dbReference>
<evidence type="ECO:0000256" key="4">
    <source>
        <dbReference type="ARBA" id="ARBA00022679"/>
    </source>
</evidence>
<dbReference type="PANTHER" id="PTHR11904:SF9">
    <property type="entry name" value="PURINE NUCLEOSIDE PHOSPHORYLASE-RELATED"/>
    <property type="match status" value="1"/>
</dbReference>
<keyword evidence="8" id="KW-1185">Reference proteome</keyword>
<dbReference type="InterPro" id="IPR011268">
    <property type="entry name" value="Purine_phosphorylase"/>
</dbReference>
<evidence type="ECO:0000256" key="5">
    <source>
        <dbReference type="PIRNR" id="PIRNR000477"/>
    </source>
</evidence>
<dbReference type="GO" id="GO:0005737">
    <property type="term" value="C:cytoplasm"/>
    <property type="evidence" value="ECO:0007669"/>
    <property type="project" value="TreeGrafter"/>
</dbReference>
<keyword evidence="4 5" id="KW-0808">Transferase</keyword>
<evidence type="ECO:0000256" key="2">
    <source>
        <dbReference type="ARBA" id="ARBA00006751"/>
    </source>
</evidence>
<dbReference type="PANTHER" id="PTHR11904">
    <property type="entry name" value="METHYLTHIOADENOSINE/PURINE NUCLEOSIDE PHOSPHORYLASE"/>
    <property type="match status" value="1"/>
</dbReference>
<accession>A0A923T7R6</accession>
<evidence type="ECO:0000313" key="7">
    <source>
        <dbReference type="EMBL" id="MBC6994810.1"/>
    </source>
</evidence>
<feature type="domain" description="Nucleoside phosphorylase" evidence="6">
    <location>
        <begin position="24"/>
        <end position="270"/>
    </location>
</feature>
<dbReference type="EC" id="2.4.2.1" evidence="5"/>
<dbReference type="NCBIfam" id="TIGR01697">
    <property type="entry name" value="PNPH-PUNA-XAPA"/>
    <property type="match status" value="1"/>
</dbReference>
<dbReference type="PROSITE" id="PS01240">
    <property type="entry name" value="PNP_MTAP_2"/>
    <property type="match status" value="1"/>
</dbReference>
<sequence>MTLYDQIQECLAFIRQRSTTQPRLGIILGTGLSSLADDIVVEREFVYGLLPYFAAATVESHRGKLILGTLHGVPVVAMAGRLHYYEGYSMQQLTFPVRVLAALGIEQLIISNASGSVNSGMDAGDIIFVRDHINLQPENPLRGHNDERLGPRFPDMLSAYDRRLNAWAIEQLARHGLKGHEGVYLALPGPNLETPAEYRMANLLGADCIGMSTVPEVLVARHAGLPVFVISVVSNKCFPITEIQPTTVDDVIETVQAVEPKLRTFMRDLLEHLAGAK</sequence>
<evidence type="ECO:0000256" key="3">
    <source>
        <dbReference type="ARBA" id="ARBA00022676"/>
    </source>
</evidence>
<dbReference type="Pfam" id="PF01048">
    <property type="entry name" value="PNP_UDP_1"/>
    <property type="match status" value="1"/>
</dbReference>
<dbReference type="EMBL" id="JACSIT010000104">
    <property type="protein sequence ID" value="MBC6994810.1"/>
    <property type="molecule type" value="Genomic_DNA"/>
</dbReference>
<comment type="function">
    <text evidence="5">The purine nucleoside phosphorylases catalyze the phosphorolytic breakdown of the N-glycosidic bond in the beta-(deoxy)ribonucleoside molecules, with the formation of the corresponding free purine bases and pentose-1-phosphate.</text>
</comment>
<gene>
    <name evidence="7" type="ORF">H9S92_11585</name>
</gene>
<comment type="pathway">
    <text evidence="1 5">Purine metabolism; purine nucleoside salvage.</text>
</comment>
<dbReference type="NCBIfam" id="NF006054">
    <property type="entry name" value="PRK08202.1"/>
    <property type="match status" value="1"/>
</dbReference>
<organism evidence="7 8">
    <name type="scientific">Neolewinella lacunae</name>
    <dbReference type="NCBI Taxonomy" id="1517758"/>
    <lineage>
        <taxon>Bacteria</taxon>
        <taxon>Pseudomonadati</taxon>
        <taxon>Bacteroidota</taxon>
        <taxon>Saprospiria</taxon>
        <taxon>Saprospirales</taxon>
        <taxon>Lewinellaceae</taxon>
        <taxon>Neolewinella</taxon>
    </lineage>
</organism>
<dbReference type="PIRSF" id="PIRSF000477">
    <property type="entry name" value="PurNPase"/>
    <property type="match status" value="1"/>
</dbReference>
<dbReference type="SUPFAM" id="SSF53167">
    <property type="entry name" value="Purine and uridine phosphorylases"/>
    <property type="match status" value="1"/>
</dbReference>
<evidence type="ECO:0000313" key="8">
    <source>
        <dbReference type="Proteomes" id="UP000650081"/>
    </source>
</evidence>